<dbReference type="EMBL" id="JAZHPZ010000013">
    <property type="protein sequence ID" value="MEF2968252.1"/>
    <property type="molecule type" value="Genomic_DNA"/>
</dbReference>
<name>A0ABU7VZA3_9BACL</name>
<evidence type="ECO:0000313" key="2">
    <source>
        <dbReference type="Proteomes" id="UP001306950"/>
    </source>
</evidence>
<accession>A0ABU7VZA3</accession>
<dbReference type="Proteomes" id="UP001306950">
    <property type="component" value="Unassembled WGS sequence"/>
</dbReference>
<keyword evidence="2" id="KW-1185">Reference proteome</keyword>
<dbReference type="RefSeq" id="WP_331848460.1">
    <property type="nucleotide sequence ID" value="NZ_JAZHPZ010000013.1"/>
</dbReference>
<organism evidence="1 2">
    <name type="scientific">Paenibacillus haidiansis</name>
    <dbReference type="NCBI Taxonomy" id="1574488"/>
    <lineage>
        <taxon>Bacteria</taxon>
        <taxon>Bacillati</taxon>
        <taxon>Bacillota</taxon>
        <taxon>Bacilli</taxon>
        <taxon>Bacillales</taxon>
        <taxon>Paenibacillaceae</taxon>
        <taxon>Paenibacillus</taxon>
    </lineage>
</organism>
<proteinExistence type="predicted"/>
<evidence type="ECO:0000313" key="1">
    <source>
        <dbReference type="EMBL" id="MEF2968252.1"/>
    </source>
</evidence>
<reference evidence="1 2" key="1">
    <citation type="submission" date="2024-02" db="EMBL/GenBank/DDBJ databases">
        <title>A nitrogen-fixing paenibacillus bacterium.</title>
        <authorList>
            <person name="Zhang W.L."/>
            <person name="Chen S.F."/>
        </authorList>
    </citation>
    <scope>NUCLEOTIDE SEQUENCE [LARGE SCALE GENOMIC DNA]</scope>
    <source>
        <strain evidence="1 2">M1</strain>
    </source>
</reference>
<comment type="caution">
    <text evidence="1">The sequence shown here is derived from an EMBL/GenBank/DDBJ whole genome shotgun (WGS) entry which is preliminary data.</text>
</comment>
<gene>
    <name evidence="1" type="ORF">V3851_20680</name>
</gene>
<sequence>MERTTAKQIFDELLNMSGSKASVKIKSRFPGGRNVGGKYRPSDHSVTMYLDEIKKQCITLFGSLEDYERLLRIVFAHELGHAEDSALSELSDRYDTCESELERKRIALRIEENAWDYARSLVPDADIEMLDTVIYYSLQAYRDAIAEETAREIA</sequence>
<protein>
    <submittedName>
        <fullName evidence="1">Uncharacterized protein</fullName>
    </submittedName>
</protein>